<dbReference type="EMBL" id="FUWZ01000003">
    <property type="protein sequence ID" value="SKA30202.1"/>
    <property type="molecule type" value="Genomic_DNA"/>
</dbReference>
<dbReference type="AlphaFoldDB" id="A0A1T4SPS6"/>
<evidence type="ECO:0000313" key="2">
    <source>
        <dbReference type="Proteomes" id="UP000190367"/>
    </source>
</evidence>
<dbReference type="Pfam" id="PF06806">
    <property type="entry name" value="DUF1233"/>
    <property type="match status" value="1"/>
</dbReference>
<gene>
    <name evidence="1" type="ORF">SAMN04488128_103240</name>
</gene>
<dbReference type="InterPro" id="IPR009634">
    <property type="entry name" value="Put_exci"/>
</dbReference>
<proteinExistence type="predicted"/>
<keyword evidence="2" id="KW-1185">Reference proteome</keyword>
<evidence type="ECO:0000313" key="1">
    <source>
        <dbReference type="EMBL" id="SKA30202.1"/>
    </source>
</evidence>
<dbReference type="OrthoDB" id="9941362at2"/>
<organism evidence="1 2">
    <name type="scientific">Chitinophaga eiseniae</name>
    <dbReference type="NCBI Taxonomy" id="634771"/>
    <lineage>
        <taxon>Bacteria</taxon>
        <taxon>Pseudomonadati</taxon>
        <taxon>Bacteroidota</taxon>
        <taxon>Chitinophagia</taxon>
        <taxon>Chitinophagales</taxon>
        <taxon>Chitinophagaceae</taxon>
        <taxon>Chitinophaga</taxon>
    </lineage>
</organism>
<sequence>MSKETNVLAKAIAKELLNITNFSTCEWITEDKLLAELPFTKRSLQKYRHNGLQQGYHYKPLSPSGGGGTDERGRKVFIYHRGRMVQFVEDL</sequence>
<dbReference type="STRING" id="634771.SAMN04488128_103240"/>
<protein>
    <submittedName>
        <fullName evidence="1">Putative excisionase</fullName>
    </submittedName>
</protein>
<reference evidence="2" key="1">
    <citation type="submission" date="2017-02" db="EMBL/GenBank/DDBJ databases">
        <authorList>
            <person name="Varghese N."/>
            <person name="Submissions S."/>
        </authorList>
    </citation>
    <scope>NUCLEOTIDE SEQUENCE [LARGE SCALE GENOMIC DNA]</scope>
    <source>
        <strain evidence="2">DSM 22224</strain>
    </source>
</reference>
<dbReference type="InterPro" id="IPR038146">
    <property type="entry name" value="933W_put_Xis_sf"/>
</dbReference>
<name>A0A1T4SPS6_9BACT</name>
<dbReference type="Proteomes" id="UP000190367">
    <property type="component" value="Unassembled WGS sequence"/>
</dbReference>
<dbReference type="RefSeq" id="WP_078670611.1">
    <property type="nucleotide sequence ID" value="NZ_FUWZ01000003.1"/>
</dbReference>
<dbReference type="Gene3D" id="1.10.1660.60">
    <property type="entry name" value="Putative excisionased domain DUF1233"/>
    <property type="match status" value="1"/>
</dbReference>
<accession>A0A1T4SPS6</accession>